<comment type="caution">
    <text evidence="12">The sequence shown here is derived from an EMBL/GenBank/DDBJ whole genome shotgun (WGS) entry which is preliminary data.</text>
</comment>
<evidence type="ECO:0000256" key="5">
    <source>
        <dbReference type="ARBA" id="ARBA00022989"/>
    </source>
</evidence>
<comment type="subcellular location">
    <subcellularLocation>
        <location evidence="1">Cell membrane</location>
        <topology evidence="1">Multi-pass membrane protein</topology>
    </subcellularLocation>
</comment>
<dbReference type="PANTHER" id="PTHR24061:SF0">
    <property type="entry name" value="C-FAMILY ODORANT RECEPTOR OLFCT1"/>
    <property type="match status" value="1"/>
</dbReference>
<evidence type="ECO:0000256" key="10">
    <source>
        <dbReference type="ARBA" id="ARBA00023224"/>
    </source>
</evidence>
<evidence type="ECO:0000256" key="1">
    <source>
        <dbReference type="ARBA" id="ARBA00004651"/>
    </source>
</evidence>
<evidence type="ECO:0000256" key="6">
    <source>
        <dbReference type="ARBA" id="ARBA00023040"/>
    </source>
</evidence>
<dbReference type="GO" id="GO:0004930">
    <property type="term" value="F:G protein-coupled receptor activity"/>
    <property type="evidence" value="ECO:0007669"/>
    <property type="project" value="UniProtKB-KW"/>
</dbReference>
<feature type="domain" description="Receptor ligand binding region" evidence="11">
    <location>
        <begin position="2"/>
        <end position="337"/>
    </location>
</feature>
<keyword evidence="7" id="KW-0472">Membrane</keyword>
<dbReference type="InterPro" id="IPR000068">
    <property type="entry name" value="GPCR_3_Ca_sens_rcpt-rel"/>
</dbReference>
<keyword evidence="4" id="KW-0732">Signal</keyword>
<evidence type="ECO:0000259" key="11">
    <source>
        <dbReference type="Pfam" id="PF01094"/>
    </source>
</evidence>
<keyword evidence="6" id="KW-0297">G-protein coupled receptor</keyword>
<dbReference type="InterPro" id="IPR000337">
    <property type="entry name" value="GPCR_3"/>
</dbReference>
<dbReference type="Pfam" id="PF01094">
    <property type="entry name" value="ANF_receptor"/>
    <property type="match status" value="1"/>
</dbReference>
<evidence type="ECO:0000256" key="4">
    <source>
        <dbReference type="ARBA" id="ARBA00022729"/>
    </source>
</evidence>
<keyword evidence="8" id="KW-0675">Receptor</keyword>
<dbReference type="PRINTS" id="PR00592">
    <property type="entry name" value="CASENSINGR"/>
</dbReference>
<evidence type="ECO:0000313" key="12">
    <source>
        <dbReference type="EMBL" id="KAJ1084490.1"/>
    </source>
</evidence>
<accession>A0AAV7L204</accession>
<dbReference type="GO" id="GO:0005886">
    <property type="term" value="C:plasma membrane"/>
    <property type="evidence" value="ECO:0007669"/>
    <property type="project" value="UniProtKB-SubCell"/>
</dbReference>
<evidence type="ECO:0000256" key="8">
    <source>
        <dbReference type="ARBA" id="ARBA00023170"/>
    </source>
</evidence>
<evidence type="ECO:0000313" key="13">
    <source>
        <dbReference type="Proteomes" id="UP001066276"/>
    </source>
</evidence>
<dbReference type="Gene3D" id="3.40.50.2300">
    <property type="match status" value="2"/>
</dbReference>
<keyword evidence="2" id="KW-1003">Cell membrane</keyword>
<evidence type="ECO:0000256" key="7">
    <source>
        <dbReference type="ARBA" id="ARBA00023136"/>
    </source>
</evidence>
<dbReference type="SUPFAM" id="SSF53822">
    <property type="entry name" value="Periplasmic binding protein-like I"/>
    <property type="match status" value="1"/>
</dbReference>
<dbReference type="PANTHER" id="PTHR24061">
    <property type="entry name" value="CALCIUM-SENSING RECEPTOR-RELATED"/>
    <property type="match status" value="1"/>
</dbReference>
<dbReference type="AlphaFoldDB" id="A0AAV7L204"/>
<evidence type="ECO:0000256" key="3">
    <source>
        <dbReference type="ARBA" id="ARBA00022692"/>
    </source>
</evidence>
<dbReference type="PRINTS" id="PR00248">
    <property type="entry name" value="GPCRMGR"/>
</dbReference>
<keyword evidence="10" id="KW-0807">Transducer</keyword>
<keyword evidence="5" id="KW-1133">Transmembrane helix</keyword>
<reference evidence="12" key="1">
    <citation type="journal article" date="2022" name="bioRxiv">
        <title>Sequencing and chromosome-scale assembly of the giantPleurodeles waltlgenome.</title>
        <authorList>
            <person name="Brown T."/>
            <person name="Elewa A."/>
            <person name="Iarovenko S."/>
            <person name="Subramanian E."/>
            <person name="Araus A.J."/>
            <person name="Petzold A."/>
            <person name="Susuki M."/>
            <person name="Suzuki K.-i.T."/>
            <person name="Hayashi T."/>
            <person name="Toyoda A."/>
            <person name="Oliveira C."/>
            <person name="Osipova E."/>
            <person name="Leigh N.D."/>
            <person name="Simon A."/>
            <person name="Yun M.H."/>
        </authorList>
    </citation>
    <scope>NUCLEOTIDE SEQUENCE</scope>
    <source>
        <strain evidence="12">20211129_DDA</strain>
        <tissue evidence="12">Liver</tissue>
    </source>
</reference>
<organism evidence="12 13">
    <name type="scientific">Pleurodeles waltl</name>
    <name type="common">Iberian ribbed newt</name>
    <dbReference type="NCBI Taxonomy" id="8319"/>
    <lineage>
        <taxon>Eukaryota</taxon>
        <taxon>Metazoa</taxon>
        <taxon>Chordata</taxon>
        <taxon>Craniata</taxon>
        <taxon>Vertebrata</taxon>
        <taxon>Euteleostomi</taxon>
        <taxon>Amphibia</taxon>
        <taxon>Batrachia</taxon>
        <taxon>Caudata</taxon>
        <taxon>Salamandroidea</taxon>
        <taxon>Salamandridae</taxon>
        <taxon>Pleurodelinae</taxon>
        <taxon>Pleurodeles</taxon>
    </lineage>
</organism>
<dbReference type="Proteomes" id="UP001066276">
    <property type="component" value="Chromosome 12"/>
</dbReference>
<keyword evidence="3" id="KW-0812">Transmembrane</keyword>
<protein>
    <recommendedName>
        <fullName evidence="11">Receptor ligand binding region domain-containing protein</fullName>
    </recommendedName>
</protein>
<evidence type="ECO:0000256" key="2">
    <source>
        <dbReference type="ARBA" id="ARBA00022475"/>
    </source>
</evidence>
<proteinExistence type="predicted"/>
<keyword evidence="9" id="KW-0325">Glycoprotein</keyword>
<dbReference type="InterPro" id="IPR001828">
    <property type="entry name" value="ANF_lig-bd_rcpt"/>
</dbReference>
<gene>
    <name evidence="12" type="ORF">NDU88_004637</name>
</gene>
<keyword evidence="13" id="KW-1185">Reference proteome</keyword>
<sequence>MYDSCGVVGRTLKGALSMLTGREEIIPQYRCQKTPPLAAVIGEAASMASIPMARLLGLQRLPQISYGSTVSLLSDKQQFPSFLRTVPSDEYQSRVLAALIGHFGWTWVGIVADESDYGRLGSQILKEELGRYSACASFHVELPEVYSARRVNYVINVIKESQAKVIVSFSNMQNMVPLLNEVARLNLTGKFWIASEGFSDFAFNKVLNGSLKIRIQKSMLPGFRNFILGIRPTHTPSDNFMRSFWEEVFGCQWPTTETKRISTDFKLCYGTEELAGLNITFLDETTFSNAATAYKAVYAIAHALHNLRACRDGEGPFQNKSCADRDYFMPWQVRIQMLL</sequence>
<name>A0AAV7L204_PLEWA</name>
<dbReference type="EMBL" id="JANPWB010000016">
    <property type="protein sequence ID" value="KAJ1084490.1"/>
    <property type="molecule type" value="Genomic_DNA"/>
</dbReference>
<evidence type="ECO:0000256" key="9">
    <source>
        <dbReference type="ARBA" id="ARBA00023180"/>
    </source>
</evidence>
<dbReference type="InterPro" id="IPR028082">
    <property type="entry name" value="Peripla_BP_I"/>
</dbReference>
<dbReference type="FunFam" id="3.40.50.2300:FF:000016">
    <property type="entry name" value="Taste 1 receptor member 2"/>
    <property type="match status" value="1"/>
</dbReference>